<dbReference type="InterPro" id="IPR013467">
    <property type="entry name" value="HNH78-like"/>
</dbReference>
<dbReference type="Gene3D" id="1.10.30.50">
    <property type="match status" value="1"/>
</dbReference>
<dbReference type="OrthoDB" id="8617719at2"/>
<dbReference type="NCBIfam" id="TIGR02646">
    <property type="entry name" value="retron system putative HNH endonuclease"/>
    <property type="match status" value="1"/>
</dbReference>
<keyword evidence="2" id="KW-1185">Reference proteome</keyword>
<evidence type="ECO:0000313" key="2">
    <source>
        <dbReference type="Proteomes" id="UP000315388"/>
    </source>
</evidence>
<comment type="caution">
    <text evidence="1">The sequence shown here is derived from an EMBL/GenBank/DDBJ whole genome shotgun (WGS) entry which is preliminary data.</text>
</comment>
<dbReference type="AlphaFoldDB" id="A0A502BP17"/>
<reference evidence="1 2" key="1">
    <citation type="journal article" date="2003" name="Int. J. Syst. Evol. Microbiol.">
        <title>Towards a standardized format for the description of a novel species (of an established genus): Ochrobactrum gallinifaecis sp. nov.</title>
        <authorList>
            <person name="Kampfer P."/>
            <person name="Buczolits S."/>
            <person name="Albrecht A."/>
            <person name="Busse H.J."/>
            <person name="Stackebrandt E."/>
        </authorList>
    </citation>
    <scope>NUCLEOTIDE SEQUENCE [LARGE SCALE GENOMIC DNA]</scope>
    <source>
        <strain evidence="1 2">ISO 196</strain>
    </source>
</reference>
<dbReference type="EMBL" id="VEWJ01000004">
    <property type="protein sequence ID" value="TPF75935.1"/>
    <property type="molecule type" value="Genomic_DNA"/>
</dbReference>
<sequence>MKGARKGSPPEIYLEWVAKENEEWKPSYPFNENDVRKEVVNALHRAQRGLCVYCGQRLDMSRPGKTYHIEHFRPQGAYPHLSVDYGNLYLSCGQEGPTGGVSQTCGTQKGDWFDEATHIEPIYENCTQAFIFHLNGNLSGKCAGSTAIIEILNLNHPELNKDREQLIKLIDLGSLDASDFWDSSTGLCEGYAHVAFNRLGKIIP</sequence>
<organism evidence="1 2">
    <name type="scientific">Brucella gallinifaecis</name>
    <dbReference type="NCBI Taxonomy" id="215590"/>
    <lineage>
        <taxon>Bacteria</taxon>
        <taxon>Pseudomonadati</taxon>
        <taxon>Pseudomonadota</taxon>
        <taxon>Alphaproteobacteria</taxon>
        <taxon>Hyphomicrobiales</taxon>
        <taxon>Brucellaceae</taxon>
        <taxon>Brucella/Ochrobactrum group</taxon>
        <taxon>Brucella</taxon>
    </lineage>
</organism>
<name>A0A502BP17_9HYPH</name>
<dbReference type="Proteomes" id="UP000315388">
    <property type="component" value="Unassembled WGS sequence"/>
</dbReference>
<evidence type="ECO:0000313" key="1">
    <source>
        <dbReference type="EMBL" id="TPF75935.1"/>
    </source>
</evidence>
<accession>A0A502BP17</accession>
<protein>
    <submittedName>
        <fullName evidence="1">TIGR02646 family protein</fullName>
    </submittedName>
</protein>
<dbReference type="RefSeq" id="WP_140904702.1">
    <property type="nucleotide sequence ID" value="NZ_JBHTMD010000007.1"/>
</dbReference>
<proteinExistence type="predicted"/>
<gene>
    <name evidence="1" type="ORF">FHY56_08375</name>
</gene>